<comment type="caution">
    <text evidence="2">The sequence shown here is derived from an EMBL/GenBank/DDBJ whole genome shotgun (WGS) entry which is preliminary data.</text>
</comment>
<sequence>MASPSQTKPSLRLPLCLIGANKLLNTKRDGKKTWPQILCLTPSLLAIKFSLSNQRCRQLAGIIAEPAGTMAENGVAIPSDENDAPTSVSDASNSSTFDNEDYMSSDEEIVIDEQENEQKL</sequence>
<protein>
    <submittedName>
        <fullName evidence="2">Uncharacterized protein</fullName>
    </submittedName>
</protein>
<name>A0AAW0JIC2_QUESU</name>
<feature type="compositionally biased region" description="Acidic residues" evidence="1">
    <location>
        <begin position="98"/>
        <end position="120"/>
    </location>
</feature>
<evidence type="ECO:0000313" key="2">
    <source>
        <dbReference type="EMBL" id="KAK7826595.1"/>
    </source>
</evidence>
<evidence type="ECO:0000256" key="1">
    <source>
        <dbReference type="SAM" id="MobiDB-lite"/>
    </source>
</evidence>
<organism evidence="2 3">
    <name type="scientific">Quercus suber</name>
    <name type="common">Cork oak</name>
    <dbReference type="NCBI Taxonomy" id="58331"/>
    <lineage>
        <taxon>Eukaryota</taxon>
        <taxon>Viridiplantae</taxon>
        <taxon>Streptophyta</taxon>
        <taxon>Embryophyta</taxon>
        <taxon>Tracheophyta</taxon>
        <taxon>Spermatophyta</taxon>
        <taxon>Magnoliopsida</taxon>
        <taxon>eudicotyledons</taxon>
        <taxon>Gunneridae</taxon>
        <taxon>Pentapetalae</taxon>
        <taxon>rosids</taxon>
        <taxon>fabids</taxon>
        <taxon>Fagales</taxon>
        <taxon>Fagaceae</taxon>
        <taxon>Quercus</taxon>
    </lineage>
</organism>
<accession>A0AAW0JIC2</accession>
<keyword evidence="3" id="KW-1185">Reference proteome</keyword>
<reference evidence="2 3" key="1">
    <citation type="journal article" date="2018" name="Sci. Data">
        <title>The draft genome sequence of cork oak.</title>
        <authorList>
            <person name="Ramos A.M."/>
            <person name="Usie A."/>
            <person name="Barbosa P."/>
            <person name="Barros P.M."/>
            <person name="Capote T."/>
            <person name="Chaves I."/>
            <person name="Simoes F."/>
            <person name="Abreu I."/>
            <person name="Carrasquinho I."/>
            <person name="Faro C."/>
            <person name="Guimaraes J.B."/>
            <person name="Mendonca D."/>
            <person name="Nobrega F."/>
            <person name="Rodrigues L."/>
            <person name="Saibo N.J.M."/>
            <person name="Varela M.C."/>
            <person name="Egas C."/>
            <person name="Matos J."/>
            <person name="Miguel C.M."/>
            <person name="Oliveira M.M."/>
            <person name="Ricardo C.P."/>
            <person name="Goncalves S."/>
        </authorList>
    </citation>
    <scope>NUCLEOTIDE SEQUENCE [LARGE SCALE GENOMIC DNA]</scope>
    <source>
        <strain evidence="3">cv. HL8</strain>
    </source>
</reference>
<proteinExistence type="predicted"/>
<feature type="compositionally biased region" description="Polar residues" evidence="1">
    <location>
        <begin position="84"/>
        <end position="97"/>
    </location>
</feature>
<feature type="region of interest" description="Disordered" evidence="1">
    <location>
        <begin position="73"/>
        <end position="120"/>
    </location>
</feature>
<dbReference type="EMBL" id="PKMF04000543">
    <property type="protein sequence ID" value="KAK7826595.1"/>
    <property type="molecule type" value="Genomic_DNA"/>
</dbReference>
<gene>
    <name evidence="2" type="ORF">CFP56_032067</name>
</gene>
<dbReference type="Proteomes" id="UP000237347">
    <property type="component" value="Unassembled WGS sequence"/>
</dbReference>
<dbReference type="AlphaFoldDB" id="A0AAW0JIC2"/>
<dbReference type="Gramene" id="rna-CFP56_59896">
    <property type="protein sequence ID" value="cds-POF18763.1"/>
    <property type="gene ID" value="gene-CFP56_59896"/>
</dbReference>
<evidence type="ECO:0000313" key="3">
    <source>
        <dbReference type="Proteomes" id="UP000237347"/>
    </source>
</evidence>